<accession>A0A9D5K9I7</accession>
<evidence type="ECO:0000256" key="6">
    <source>
        <dbReference type="ARBA" id="ARBA00060702"/>
    </source>
</evidence>
<dbReference type="Proteomes" id="UP000630660">
    <property type="component" value="Unassembled WGS sequence"/>
</dbReference>
<evidence type="ECO:0000256" key="5">
    <source>
        <dbReference type="ARBA" id="ARBA00055920"/>
    </source>
</evidence>
<sequence length="491" mass="56493">MVSVGNRIKGRAGADNRRLIVVSNRSPYHLESRGGRIRMTRNVSGMVTGLEPVLKSTSGMWIAWGSAPKSFTRDIYRIPPDNPTFDLKLINLDPDEIKHFYLGFSNSTLWPLAHNFLGRTTFSEKGWEYYEGVNRKFAKAVAEEVHSTDLIWVNDYHLALLPQMLRELKVSAKIGFFWHIPFPPLDLFRTLPWRIEFLKGLLACDLIGFHCSSYVKNFLHAAEDILMKDVSFSKGLVRNKREVRISAFPMGIDYSGIQKLIREPQTIKDAERIRGELGGQHIILGVDRLDYSKGIPERLHAVERFLTENPSYIGKLTFLQISAPSRIEIPEYHKMRQEVEHAVGRINGYFARGAWSPIKYFFRALPFEELVTYYLAADVCLVTPLRDGMNLIAKEYVATREPEKGMLVLSEFAGAAEELKEAIIVNPHSIPSMTAGIKKALEMNPQERRRRMTQMRKRLRRRTVRKWGRAFLDKLIQDKDQKVTAKRKESK</sequence>
<dbReference type="CDD" id="cd03788">
    <property type="entry name" value="GT20_TPS"/>
    <property type="match status" value="1"/>
</dbReference>
<dbReference type="EC" id="2.4.1.213" evidence="7"/>
<dbReference type="AlphaFoldDB" id="A0A9D5K9I7"/>
<evidence type="ECO:0000313" key="11">
    <source>
        <dbReference type="Proteomes" id="UP000630660"/>
    </source>
</evidence>
<keyword evidence="3" id="KW-0808">Transferase</keyword>
<dbReference type="PANTHER" id="PTHR10788:SF106">
    <property type="entry name" value="BCDNA.GH08860"/>
    <property type="match status" value="1"/>
</dbReference>
<evidence type="ECO:0000256" key="4">
    <source>
        <dbReference type="ARBA" id="ARBA00052754"/>
    </source>
</evidence>
<evidence type="ECO:0000256" key="9">
    <source>
        <dbReference type="ARBA" id="ARBA00080497"/>
    </source>
</evidence>
<evidence type="ECO:0000256" key="8">
    <source>
        <dbReference type="ARBA" id="ARBA00069974"/>
    </source>
</evidence>
<organism evidence="10 11">
    <name type="scientific">candidate division WOR-3 bacterium</name>
    <dbReference type="NCBI Taxonomy" id="2052148"/>
    <lineage>
        <taxon>Bacteria</taxon>
        <taxon>Bacteria division WOR-3</taxon>
    </lineage>
</organism>
<comment type="function">
    <text evidence="5">Involved in salt tolerance by producing GG-phosphate from ADP-glucose and glycerol-3-phosphate (G3P), an intermediate in the synthesis of the osmolyte glucosylglycerol (GG).</text>
</comment>
<evidence type="ECO:0000256" key="7">
    <source>
        <dbReference type="ARBA" id="ARBA00066821"/>
    </source>
</evidence>
<protein>
    <recommendedName>
        <fullName evidence="8">Glucosylglycerol-phosphate synthase</fullName>
        <ecNumber evidence="7">2.4.1.213</ecNumber>
    </recommendedName>
    <alternativeName>
        <fullName evidence="9">Glucosyl-glycerol-phosphate synthase</fullName>
    </alternativeName>
</protein>
<dbReference type="InterPro" id="IPR001830">
    <property type="entry name" value="Glyco_trans_20"/>
</dbReference>
<proteinExistence type="inferred from homology"/>
<comment type="similarity">
    <text evidence="1">Belongs to the glycosyltransferase 20 family.</text>
</comment>
<name>A0A9D5K9I7_UNCW3</name>
<evidence type="ECO:0000256" key="1">
    <source>
        <dbReference type="ARBA" id="ARBA00008799"/>
    </source>
</evidence>
<dbReference type="SUPFAM" id="SSF53756">
    <property type="entry name" value="UDP-Glycosyltransferase/glycogen phosphorylase"/>
    <property type="match status" value="1"/>
</dbReference>
<gene>
    <name evidence="10" type="ORF">GF359_02600</name>
</gene>
<evidence type="ECO:0000256" key="2">
    <source>
        <dbReference type="ARBA" id="ARBA00022676"/>
    </source>
</evidence>
<dbReference type="GO" id="GO:0005992">
    <property type="term" value="P:trehalose biosynthetic process"/>
    <property type="evidence" value="ECO:0007669"/>
    <property type="project" value="InterPro"/>
</dbReference>
<evidence type="ECO:0000256" key="3">
    <source>
        <dbReference type="ARBA" id="ARBA00022679"/>
    </source>
</evidence>
<comment type="catalytic activity">
    <reaction evidence="4">
        <text>ADP-alpha-D-glucose + sn-glycerol 3-phosphate = 2-O-(alpha-D-glucopyranosyl)-sn-glycerol 3-phosphate + ADP + H(+)</text>
        <dbReference type="Rhea" id="RHEA:12881"/>
        <dbReference type="ChEBI" id="CHEBI:15378"/>
        <dbReference type="ChEBI" id="CHEBI:57498"/>
        <dbReference type="ChEBI" id="CHEBI:57597"/>
        <dbReference type="ChEBI" id="CHEBI:87089"/>
        <dbReference type="ChEBI" id="CHEBI:456216"/>
        <dbReference type="EC" id="2.4.1.213"/>
    </reaction>
</comment>
<dbReference type="FunFam" id="3.40.50.2000:FF:000010">
    <property type="entry name" value="Alpha,alpha-trehalose-phosphate synthase"/>
    <property type="match status" value="1"/>
</dbReference>
<comment type="caution">
    <text evidence="10">The sequence shown here is derived from an EMBL/GenBank/DDBJ whole genome shotgun (WGS) entry which is preliminary data.</text>
</comment>
<evidence type="ECO:0000313" key="10">
    <source>
        <dbReference type="EMBL" id="MBD3364084.1"/>
    </source>
</evidence>
<comment type="pathway">
    <text evidence="6">Glycan metabolism; glucosylglycerol biosynthesis.</text>
</comment>
<reference evidence="10" key="1">
    <citation type="submission" date="2019-11" db="EMBL/GenBank/DDBJ databases">
        <title>Microbial mats filling the niche in hypersaline microbial mats.</title>
        <authorList>
            <person name="Wong H.L."/>
            <person name="Macleod F.I."/>
            <person name="White R.A. III"/>
            <person name="Burns B.P."/>
        </authorList>
    </citation>
    <scope>NUCLEOTIDE SEQUENCE</scope>
    <source>
        <strain evidence="10">Bin_327</strain>
    </source>
</reference>
<dbReference type="GO" id="GO:0033828">
    <property type="term" value="F:glucosylglycerol-phosphate synthase activity"/>
    <property type="evidence" value="ECO:0007669"/>
    <property type="project" value="UniProtKB-EC"/>
</dbReference>
<keyword evidence="2" id="KW-0328">Glycosyltransferase</keyword>
<dbReference type="Gene3D" id="3.40.50.2000">
    <property type="entry name" value="Glycogen Phosphorylase B"/>
    <property type="match status" value="2"/>
</dbReference>
<dbReference type="Pfam" id="PF00982">
    <property type="entry name" value="Glyco_transf_20"/>
    <property type="match status" value="1"/>
</dbReference>
<dbReference type="PANTHER" id="PTHR10788">
    <property type="entry name" value="TREHALOSE-6-PHOSPHATE SYNTHASE"/>
    <property type="match status" value="1"/>
</dbReference>
<dbReference type="EMBL" id="WJKJ01000081">
    <property type="protein sequence ID" value="MBD3364084.1"/>
    <property type="molecule type" value="Genomic_DNA"/>
</dbReference>
<dbReference type="GO" id="GO:0003825">
    <property type="term" value="F:alpha,alpha-trehalose-phosphate synthase (UDP-forming) activity"/>
    <property type="evidence" value="ECO:0007669"/>
    <property type="project" value="TreeGrafter"/>
</dbReference>